<name>A0A250B677_9GAMM</name>
<evidence type="ECO:0000259" key="6">
    <source>
        <dbReference type="Pfam" id="PF08281"/>
    </source>
</evidence>
<dbReference type="Gene3D" id="1.10.10.10">
    <property type="entry name" value="Winged helix-like DNA-binding domain superfamily/Winged helix DNA-binding domain"/>
    <property type="match status" value="1"/>
</dbReference>
<protein>
    <submittedName>
        <fullName evidence="7">RNA polymerase subunit sigma-70</fullName>
    </submittedName>
</protein>
<dbReference type="SUPFAM" id="SSF88659">
    <property type="entry name" value="Sigma3 and sigma4 domains of RNA polymerase sigma factors"/>
    <property type="match status" value="1"/>
</dbReference>
<dbReference type="InterPro" id="IPR007627">
    <property type="entry name" value="RNA_pol_sigma70_r2"/>
</dbReference>
<comment type="similarity">
    <text evidence="1">Belongs to the sigma-70 factor family. ECF subfamily.</text>
</comment>
<dbReference type="SUPFAM" id="SSF88946">
    <property type="entry name" value="Sigma2 domain of RNA polymerase sigma factors"/>
    <property type="match status" value="1"/>
</dbReference>
<organism evidence="7 8">
    <name type="scientific">Gibbsiella quercinecans</name>
    <dbReference type="NCBI Taxonomy" id="929813"/>
    <lineage>
        <taxon>Bacteria</taxon>
        <taxon>Pseudomonadati</taxon>
        <taxon>Pseudomonadota</taxon>
        <taxon>Gammaproteobacteria</taxon>
        <taxon>Enterobacterales</taxon>
        <taxon>Yersiniaceae</taxon>
        <taxon>Gibbsiella</taxon>
    </lineage>
</organism>
<evidence type="ECO:0000256" key="1">
    <source>
        <dbReference type="ARBA" id="ARBA00010641"/>
    </source>
</evidence>
<dbReference type="GO" id="GO:0003677">
    <property type="term" value="F:DNA binding"/>
    <property type="evidence" value="ECO:0007669"/>
    <property type="project" value="InterPro"/>
</dbReference>
<evidence type="ECO:0000313" key="8">
    <source>
        <dbReference type="Proteomes" id="UP000217182"/>
    </source>
</evidence>
<dbReference type="InterPro" id="IPR013249">
    <property type="entry name" value="RNA_pol_sigma70_r4_t2"/>
</dbReference>
<evidence type="ECO:0000259" key="5">
    <source>
        <dbReference type="Pfam" id="PF04542"/>
    </source>
</evidence>
<dbReference type="NCBIfam" id="TIGR02937">
    <property type="entry name" value="sigma70-ECF"/>
    <property type="match status" value="1"/>
</dbReference>
<dbReference type="Pfam" id="PF08281">
    <property type="entry name" value="Sigma70_r4_2"/>
    <property type="match status" value="1"/>
</dbReference>
<dbReference type="Pfam" id="PF04542">
    <property type="entry name" value="Sigma70_r2"/>
    <property type="match status" value="1"/>
</dbReference>
<dbReference type="GO" id="GO:0006352">
    <property type="term" value="P:DNA-templated transcription initiation"/>
    <property type="evidence" value="ECO:0007669"/>
    <property type="project" value="InterPro"/>
</dbReference>
<gene>
    <name evidence="7" type="ORF">AWC35_21015</name>
</gene>
<keyword evidence="4" id="KW-0804">Transcription</keyword>
<evidence type="ECO:0000313" key="7">
    <source>
        <dbReference type="EMBL" id="ATA21621.1"/>
    </source>
</evidence>
<keyword evidence="3" id="KW-0731">Sigma factor</keyword>
<dbReference type="InterPro" id="IPR014284">
    <property type="entry name" value="RNA_pol_sigma-70_dom"/>
</dbReference>
<keyword evidence="8" id="KW-1185">Reference proteome</keyword>
<dbReference type="EMBL" id="CP014136">
    <property type="protein sequence ID" value="ATA21621.1"/>
    <property type="molecule type" value="Genomic_DNA"/>
</dbReference>
<dbReference type="PANTHER" id="PTHR43133">
    <property type="entry name" value="RNA POLYMERASE ECF-TYPE SIGMA FACTO"/>
    <property type="match status" value="1"/>
</dbReference>
<dbReference type="AlphaFoldDB" id="A0A250B677"/>
<reference evidence="7 8" key="1">
    <citation type="submission" date="2016-01" db="EMBL/GenBank/DDBJ databases">
        <authorList>
            <person name="Oliw E.H."/>
        </authorList>
    </citation>
    <scope>NUCLEOTIDE SEQUENCE [LARGE SCALE GENOMIC DNA]</scope>
    <source>
        <strain evidence="7 8">FRB97</strain>
    </source>
</reference>
<evidence type="ECO:0000256" key="4">
    <source>
        <dbReference type="ARBA" id="ARBA00023163"/>
    </source>
</evidence>
<dbReference type="InterPro" id="IPR039425">
    <property type="entry name" value="RNA_pol_sigma-70-like"/>
</dbReference>
<dbReference type="InterPro" id="IPR013324">
    <property type="entry name" value="RNA_pol_sigma_r3/r4-like"/>
</dbReference>
<dbReference type="InterPro" id="IPR013325">
    <property type="entry name" value="RNA_pol_sigma_r2"/>
</dbReference>
<feature type="domain" description="RNA polymerase sigma-70 region 2" evidence="5">
    <location>
        <begin position="9"/>
        <end position="76"/>
    </location>
</feature>
<dbReference type="Proteomes" id="UP000217182">
    <property type="component" value="Chromosome"/>
</dbReference>
<evidence type="ECO:0000256" key="2">
    <source>
        <dbReference type="ARBA" id="ARBA00023015"/>
    </source>
</evidence>
<dbReference type="InterPro" id="IPR036388">
    <property type="entry name" value="WH-like_DNA-bd_sf"/>
</dbReference>
<dbReference type="GO" id="GO:0016987">
    <property type="term" value="F:sigma factor activity"/>
    <property type="evidence" value="ECO:0007669"/>
    <property type="project" value="UniProtKB-KW"/>
</dbReference>
<keyword evidence="2" id="KW-0805">Transcription regulation</keyword>
<proteinExistence type="inferred from homology"/>
<dbReference type="CDD" id="cd06171">
    <property type="entry name" value="Sigma70_r4"/>
    <property type="match status" value="1"/>
</dbReference>
<dbReference type="PANTHER" id="PTHR43133:SF63">
    <property type="entry name" value="RNA POLYMERASE SIGMA FACTOR FECI-RELATED"/>
    <property type="match status" value="1"/>
</dbReference>
<sequence length="167" mass="19401">MSETDLKHLFSHYSQALQRYLTRKVRDPHLAADLLQECFLRLAQRLEQNEDISDKKAYLFKTANNLVLDHQRYQARWQMQPPANDGEAALDTLPDRRPQMEQMAINQQQLALLAQVLAQLPERTQQIFLLHRLEHLTQQQVARQLNISVSTVEKHLASALAAMLRVI</sequence>
<feature type="domain" description="RNA polymerase sigma factor 70 region 4 type 2" evidence="6">
    <location>
        <begin position="112"/>
        <end position="163"/>
    </location>
</feature>
<evidence type="ECO:0000256" key="3">
    <source>
        <dbReference type="ARBA" id="ARBA00023082"/>
    </source>
</evidence>
<dbReference type="OrthoDB" id="9797134at2"/>
<dbReference type="RefSeq" id="WP_095848202.1">
    <property type="nucleotide sequence ID" value="NZ_CAMKXY010000160.1"/>
</dbReference>
<dbReference type="Gene3D" id="1.10.1740.10">
    <property type="match status" value="1"/>
</dbReference>
<dbReference type="KEGG" id="gqu:AWC35_21015"/>
<accession>A0A250B677</accession>